<evidence type="ECO:0000256" key="1">
    <source>
        <dbReference type="ARBA" id="ARBA00008428"/>
    </source>
</evidence>
<gene>
    <name evidence="15" type="ORF">DFR28_10817</name>
</gene>
<dbReference type="InterPro" id="IPR007693">
    <property type="entry name" value="DNA_helicase_DnaB-like_N"/>
</dbReference>
<comment type="similarity">
    <text evidence="1 13">Belongs to the helicase family. DnaB subfamily.</text>
</comment>
<dbReference type="Proteomes" id="UP000253083">
    <property type="component" value="Unassembled WGS sequence"/>
</dbReference>
<keyword evidence="2 13" id="KW-0639">Primosome</keyword>
<evidence type="ECO:0000256" key="3">
    <source>
        <dbReference type="ARBA" id="ARBA00022705"/>
    </source>
</evidence>
<dbReference type="PANTHER" id="PTHR30153:SF2">
    <property type="entry name" value="REPLICATIVE DNA HELICASE"/>
    <property type="match status" value="1"/>
</dbReference>
<evidence type="ECO:0000256" key="2">
    <source>
        <dbReference type="ARBA" id="ARBA00022515"/>
    </source>
</evidence>
<dbReference type="GO" id="GO:0042802">
    <property type="term" value="F:identical protein binding"/>
    <property type="evidence" value="ECO:0007669"/>
    <property type="project" value="UniProtKB-ARBA"/>
</dbReference>
<dbReference type="RefSeq" id="WP_113955770.1">
    <property type="nucleotide sequence ID" value="NZ_QNRT01000008.1"/>
</dbReference>
<feature type="domain" description="SF4 helicase" evidence="14">
    <location>
        <begin position="186"/>
        <end position="455"/>
    </location>
</feature>
<dbReference type="EC" id="5.6.2.3" evidence="12 13"/>
<comment type="function">
    <text evidence="10 13">The main replicative DNA helicase, it participates in initiation and elongation during chromosome replication. Travels ahead of the DNA replisome, separating dsDNA into templates for DNA synthesis. A processive ATP-dependent 5'-3' DNA helicase it has DNA-dependent ATPase activity.</text>
</comment>
<keyword evidence="9" id="KW-0413">Isomerase</keyword>
<dbReference type="Gene3D" id="3.40.50.300">
    <property type="entry name" value="P-loop containing nucleotide triphosphate hydrolases"/>
    <property type="match status" value="1"/>
</dbReference>
<dbReference type="InterPro" id="IPR027417">
    <property type="entry name" value="P-loop_NTPase"/>
</dbReference>
<dbReference type="PANTHER" id="PTHR30153">
    <property type="entry name" value="REPLICATIVE DNA HELICASE DNAB"/>
    <property type="match status" value="1"/>
</dbReference>
<dbReference type="Gene3D" id="1.10.860.10">
    <property type="entry name" value="DNAb Helicase, Chain A"/>
    <property type="match status" value="1"/>
</dbReference>
<dbReference type="CDD" id="cd00984">
    <property type="entry name" value="DnaB_C"/>
    <property type="match status" value="1"/>
</dbReference>
<dbReference type="OrthoDB" id="9773982at2"/>
<comment type="caution">
    <text evidence="15">The sequence shown here is derived from an EMBL/GenBank/DDBJ whole genome shotgun (WGS) entry which is preliminary data.</text>
</comment>
<sequence length="461" mass="51324">MAKTTLEEDVLRLPPQAIEAEQSILGSMMLDNRVIDEISSEIEVRDFYRSDHQLIFNEIVRLDERGEAADVVTVSEALTHLGEIDKIGGLAYLGALAKNTPNTGNVKSYAKIVRDRAILRRLIESANDIIQRAYQPDGSSPEDILDFAESIIFEIAKNNHEAKAGFRRIDSLLAEAVDKIEELFNTKQTVTGVPTGFVDLDKKTSGLQGGDLVIVAGRPSMGKTSFSMNLVEYAAINQNLPVAVFSMEMPGTQLATRLLASLSHVNSGKLRTGQLDTEDWPKLTSAVGILQDKYIYIDDTPALSPLEVRTRARRLAQEHEHGLGMIMIDYLQLMRGNDTGGGENRTLEISNITRSLKGLAKELDCPIIVLSQLNRSLEQRPNKRPVMSDLRESGAIEQDADVIMFIYRHEVYEPETDQKGLAEIIIGKQRNGPIGTVRLAWLGEFTRFENYANPNFSEEMH</sequence>
<evidence type="ECO:0000259" key="14">
    <source>
        <dbReference type="PROSITE" id="PS51199"/>
    </source>
</evidence>
<dbReference type="GO" id="GO:0005829">
    <property type="term" value="C:cytosol"/>
    <property type="evidence" value="ECO:0007669"/>
    <property type="project" value="TreeGrafter"/>
</dbReference>
<proteinExistence type="inferred from homology"/>
<keyword evidence="16" id="KW-1185">Reference proteome</keyword>
<dbReference type="PROSITE" id="PS51199">
    <property type="entry name" value="SF4_HELICASE"/>
    <property type="match status" value="1"/>
</dbReference>
<evidence type="ECO:0000256" key="7">
    <source>
        <dbReference type="ARBA" id="ARBA00022840"/>
    </source>
</evidence>
<evidence type="ECO:0000256" key="12">
    <source>
        <dbReference type="NCBIfam" id="TIGR00665"/>
    </source>
</evidence>
<keyword evidence="5 13" id="KW-0378">Hydrolase</keyword>
<dbReference type="InParanoid" id="A0A395JEW3"/>
<dbReference type="FunFam" id="3.40.50.300:FF:000076">
    <property type="entry name" value="Replicative DNA helicase"/>
    <property type="match status" value="1"/>
</dbReference>
<evidence type="ECO:0000256" key="11">
    <source>
        <dbReference type="ARBA" id="ARBA00048954"/>
    </source>
</evidence>
<evidence type="ECO:0000256" key="9">
    <source>
        <dbReference type="ARBA" id="ARBA00023235"/>
    </source>
</evidence>
<evidence type="ECO:0000313" key="15">
    <source>
        <dbReference type="EMBL" id="RBP48288.1"/>
    </source>
</evidence>
<dbReference type="SUPFAM" id="SSF52540">
    <property type="entry name" value="P-loop containing nucleoside triphosphate hydrolases"/>
    <property type="match status" value="1"/>
</dbReference>
<dbReference type="GO" id="GO:1990077">
    <property type="term" value="C:primosome complex"/>
    <property type="evidence" value="ECO:0007669"/>
    <property type="project" value="UniProtKB-UniRule"/>
</dbReference>
<evidence type="ECO:0000256" key="5">
    <source>
        <dbReference type="ARBA" id="ARBA00022801"/>
    </source>
</evidence>
<dbReference type="GO" id="GO:0016887">
    <property type="term" value="F:ATP hydrolysis activity"/>
    <property type="evidence" value="ECO:0007669"/>
    <property type="project" value="RHEA"/>
</dbReference>
<accession>A0A395JEW3</accession>
<evidence type="ECO:0000256" key="13">
    <source>
        <dbReference type="RuleBase" id="RU362085"/>
    </source>
</evidence>
<keyword evidence="7 13" id="KW-0067">ATP-binding</keyword>
<dbReference type="InterPro" id="IPR007694">
    <property type="entry name" value="DNA_helicase_DnaB-like_C"/>
</dbReference>
<dbReference type="GO" id="GO:0006269">
    <property type="term" value="P:DNA replication, synthesis of primer"/>
    <property type="evidence" value="ECO:0007669"/>
    <property type="project" value="UniProtKB-UniRule"/>
</dbReference>
<reference evidence="15 16" key="1">
    <citation type="submission" date="2018-06" db="EMBL/GenBank/DDBJ databases">
        <title>Genomic Encyclopedia of Type Strains, Phase IV (KMG-IV): sequencing the most valuable type-strain genomes for metagenomic binning, comparative biology and taxonomic classification.</title>
        <authorList>
            <person name="Goeker M."/>
        </authorList>
    </citation>
    <scope>NUCLEOTIDE SEQUENCE [LARGE SCALE GENOMIC DNA]</scope>
    <source>
        <strain evidence="15 16">DSM 24032</strain>
    </source>
</reference>
<keyword evidence="4 13" id="KW-0547">Nucleotide-binding</keyword>
<name>A0A395JEW3_9GAMM</name>
<dbReference type="FunFam" id="1.10.860.10:FF:000001">
    <property type="entry name" value="Replicative DNA helicase"/>
    <property type="match status" value="1"/>
</dbReference>
<comment type="catalytic activity">
    <reaction evidence="11 13">
        <text>ATP + H2O = ADP + phosphate + H(+)</text>
        <dbReference type="Rhea" id="RHEA:13065"/>
        <dbReference type="ChEBI" id="CHEBI:15377"/>
        <dbReference type="ChEBI" id="CHEBI:15378"/>
        <dbReference type="ChEBI" id="CHEBI:30616"/>
        <dbReference type="ChEBI" id="CHEBI:43474"/>
        <dbReference type="ChEBI" id="CHEBI:456216"/>
        <dbReference type="EC" id="5.6.2.3"/>
    </reaction>
</comment>
<dbReference type="AlphaFoldDB" id="A0A395JEW3"/>
<keyword evidence="8 13" id="KW-0238">DNA-binding</keyword>
<dbReference type="Pfam" id="PF03796">
    <property type="entry name" value="DnaB_C"/>
    <property type="match status" value="1"/>
</dbReference>
<keyword evidence="6 13" id="KW-0347">Helicase</keyword>
<dbReference type="EMBL" id="QNRT01000008">
    <property type="protein sequence ID" value="RBP48288.1"/>
    <property type="molecule type" value="Genomic_DNA"/>
</dbReference>
<dbReference type="FunCoup" id="A0A395JEW3">
    <property type="interactions" value="241"/>
</dbReference>
<evidence type="ECO:0000256" key="6">
    <source>
        <dbReference type="ARBA" id="ARBA00022806"/>
    </source>
</evidence>
<dbReference type="NCBIfam" id="NF004384">
    <property type="entry name" value="PRK05748.1"/>
    <property type="match status" value="1"/>
</dbReference>
<keyword evidence="3 13" id="KW-0235">DNA replication</keyword>
<dbReference type="NCBIfam" id="TIGR00665">
    <property type="entry name" value="DnaB"/>
    <property type="match status" value="1"/>
</dbReference>
<evidence type="ECO:0000256" key="4">
    <source>
        <dbReference type="ARBA" id="ARBA00022741"/>
    </source>
</evidence>
<dbReference type="SUPFAM" id="SSF48024">
    <property type="entry name" value="N-terminal domain of DnaB helicase"/>
    <property type="match status" value="1"/>
</dbReference>
<dbReference type="InterPro" id="IPR007692">
    <property type="entry name" value="DNA_helicase_DnaB"/>
</dbReference>
<evidence type="ECO:0000313" key="16">
    <source>
        <dbReference type="Proteomes" id="UP000253083"/>
    </source>
</evidence>
<dbReference type="InterPro" id="IPR036185">
    <property type="entry name" value="DNA_heli_DnaB-like_N_sf"/>
</dbReference>
<evidence type="ECO:0000256" key="8">
    <source>
        <dbReference type="ARBA" id="ARBA00023125"/>
    </source>
</evidence>
<organism evidence="15 16">
    <name type="scientific">Arenicella xantha</name>
    <dbReference type="NCBI Taxonomy" id="644221"/>
    <lineage>
        <taxon>Bacteria</taxon>
        <taxon>Pseudomonadati</taxon>
        <taxon>Pseudomonadota</taxon>
        <taxon>Gammaproteobacteria</taxon>
        <taxon>Arenicellales</taxon>
        <taxon>Arenicellaceae</taxon>
        <taxon>Arenicella</taxon>
    </lineage>
</organism>
<dbReference type="Pfam" id="PF00772">
    <property type="entry name" value="DnaB"/>
    <property type="match status" value="1"/>
</dbReference>
<dbReference type="GO" id="GO:0043139">
    <property type="term" value="F:5'-3' DNA helicase activity"/>
    <property type="evidence" value="ECO:0007669"/>
    <property type="project" value="UniProtKB-EC"/>
</dbReference>
<dbReference type="InterPro" id="IPR016136">
    <property type="entry name" value="DNA_helicase_N/primase_C"/>
</dbReference>
<evidence type="ECO:0000256" key="10">
    <source>
        <dbReference type="ARBA" id="ARBA00044932"/>
    </source>
</evidence>
<protein>
    <recommendedName>
        <fullName evidence="12 13">Replicative DNA helicase</fullName>
        <ecNumber evidence="12 13">5.6.2.3</ecNumber>
    </recommendedName>
</protein>
<dbReference type="GO" id="GO:0003677">
    <property type="term" value="F:DNA binding"/>
    <property type="evidence" value="ECO:0007669"/>
    <property type="project" value="UniProtKB-UniRule"/>
</dbReference>
<dbReference type="GO" id="GO:0005524">
    <property type="term" value="F:ATP binding"/>
    <property type="evidence" value="ECO:0007669"/>
    <property type="project" value="UniProtKB-UniRule"/>
</dbReference>